<feature type="compositionally biased region" description="Polar residues" evidence="1">
    <location>
        <begin position="344"/>
        <end position="370"/>
    </location>
</feature>
<keyword evidence="4" id="KW-1185">Reference proteome</keyword>
<name>A0A0C3BJ02_SERVB</name>
<reference evidence="3 4" key="1">
    <citation type="submission" date="2014-04" db="EMBL/GenBank/DDBJ databases">
        <authorList>
            <consortium name="DOE Joint Genome Institute"/>
            <person name="Kuo A."/>
            <person name="Zuccaro A."/>
            <person name="Kohler A."/>
            <person name="Nagy L.G."/>
            <person name="Floudas D."/>
            <person name="Copeland A."/>
            <person name="Barry K.W."/>
            <person name="Cichocki N."/>
            <person name="Veneault-Fourrey C."/>
            <person name="LaButti K."/>
            <person name="Lindquist E.A."/>
            <person name="Lipzen A."/>
            <person name="Lundell T."/>
            <person name="Morin E."/>
            <person name="Murat C."/>
            <person name="Sun H."/>
            <person name="Tunlid A."/>
            <person name="Henrissat B."/>
            <person name="Grigoriev I.V."/>
            <person name="Hibbett D.S."/>
            <person name="Martin F."/>
            <person name="Nordberg H.P."/>
            <person name="Cantor M.N."/>
            <person name="Hua S.X."/>
        </authorList>
    </citation>
    <scope>NUCLEOTIDE SEQUENCE [LARGE SCALE GENOMIC DNA]</scope>
    <source>
        <strain evidence="3 4">MAFF 305830</strain>
    </source>
</reference>
<dbReference type="InterPro" id="IPR001357">
    <property type="entry name" value="BRCT_dom"/>
</dbReference>
<feature type="region of interest" description="Disordered" evidence="1">
    <location>
        <begin position="331"/>
        <end position="370"/>
    </location>
</feature>
<dbReference type="EMBL" id="KN824282">
    <property type="protein sequence ID" value="KIM31491.1"/>
    <property type="molecule type" value="Genomic_DNA"/>
</dbReference>
<evidence type="ECO:0000313" key="4">
    <source>
        <dbReference type="Proteomes" id="UP000054097"/>
    </source>
</evidence>
<feature type="compositionally biased region" description="Low complexity" evidence="1">
    <location>
        <begin position="149"/>
        <end position="174"/>
    </location>
</feature>
<evidence type="ECO:0000256" key="1">
    <source>
        <dbReference type="SAM" id="MobiDB-lite"/>
    </source>
</evidence>
<gene>
    <name evidence="3" type="ORF">M408DRAFT_260580</name>
</gene>
<reference evidence="4" key="2">
    <citation type="submission" date="2015-01" db="EMBL/GenBank/DDBJ databases">
        <title>Evolutionary Origins and Diversification of the Mycorrhizal Mutualists.</title>
        <authorList>
            <consortium name="DOE Joint Genome Institute"/>
            <consortium name="Mycorrhizal Genomics Consortium"/>
            <person name="Kohler A."/>
            <person name="Kuo A."/>
            <person name="Nagy L.G."/>
            <person name="Floudas D."/>
            <person name="Copeland A."/>
            <person name="Barry K.W."/>
            <person name="Cichocki N."/>
            <person name="Veneault-Fourrey C."/>
            <person name="LaButti K."/>
            <person name="Lindquist E.A."/>
            <person name="Lipzen A."/>
            <person name="Lundell T."/>
            <person name="Morin E."/>
            <person name="Murat C."/>
            <person name="Riley R."/>
            <person name="Ohm R."/>
            <person name="Sun H."/>
            <person name="Tunlid A."/>
            <person name="Henrissat B."/>
            <person name="Grigoriev I.V."/>
            <person name="Hibbett D.S."/>
            <person name="Martin F."/>
        </authorList>
    </citation>
    <scope>NUCLEOTIDE SEQUENCE [LARGE SCALE GENOMIC DNA]</scope>
    <source>
        <strain evidence="4">MAFF 305830</strain>
    </source>
</reference>
<feature type="compositionally biased region" description="Low complexity" evidence="1">
    <location>
        <begin position="205"/>
        <end position="217"/>
    </location>
</feature>
<dbReference type="STRING" id="933852.A0A0C3BJ02"/>
<feature type="region of interest" description="Disordered" evidence="1">
    <location>
        <begin position="285"/>
        <end position="310"/>
    </location>
</feature>
<feature type="region of interest" description="Disordered" evidence="1">
    <location>
        <begin position="200"/>
        <end position="251"/>
    </location>
</feature>
<evidence type="ECO:0000313" key="3">
    <source>
        <dbReference type="EMBL" id="KIM31491.1"/>
    </source>
</evidence>
<dbReference type="CDD" id="cd17716">
    <property type="entry name" value="BRCT_microcephalin_rpt1"/>
    <property type="match status" value="1"/>
</dbReference>
<feature type="compositionally biased region" description="Low complexity" evidence="1">
    <location>
        <begin position="442"/>
        <end position="463"/>
    </location>
</feature>
<evidence type="ECO:0000259" key="2">
    <source>
        <dbReference type="PROSITE" id="PS50172"/>
    </source>
</evidence>
<dbReference type="Pfam" id="PF00533">
    <property type="entry name" value="BRCT"/>
    <property type="match status" value="1"/>
</dbReference>
<feature type="compositionally biased region" description="Polar residues" evidence="1">
    <location>
        <begin position="9"/>
        <end position="26"/>
    </location>
</feature>
<dbReference type="OrthoDB" id="2384350at2759"/>
<dbReference type="SUPFAM" id="SSF52113">
    <property type="entry name" value="BRCT domain"/>
    <property type="match status" value="1"/>
</dbReference>
<dbReference type="Gene3D" id="3.40.50.10190">
    <property type="entry name" value="BRCT domain"/>
    <property type="match status" value="1"/>
</dbReference>
<dbReference type="PROSITE" id="PS50172">
    <property type="entry name" value="BRCT"/>
    <property type="match status" value="1"/>
</dbReference>
<dbReference type="Proteomes" id="UP000054097">
    <property type="component" value="Unassembled WGS sequence"/>
</dbReference>
<dbReference type="HOGENOM" id="CLU_457956_0_0_1"/>
<feature type="region of interest" description="Disordered" evidence="1">
    <location>
        <begin position="1"/>
        <end position="65"/>
    </location>
</feature>
<proteinExistence type="predicted"/>
<feature type="domain" description="BRCT" evidence="2">
    <location>
        <begin position="465"/>
        <end position="559"/>
    </location>
</feature>
<feature type="compositionally biased region" description="Polar residues" evidence="1">
    <location>
        <begin position="237"/>
        <end position="251"/>
    </location>
</feature>
<feature type="region of interest" description="Disordered" evidence="1">
    <location>
        <begin position="417"/>
        <end position="463"/>
    </location>
</feature>
<dbReference type="AlphaFoldDB" id="A0A0C3BJ02"/>
<accession>A0A0C3BJ02</accession>
<feature type="region of interest" description="Disordered" evidence="1">
    <location>
        <begin position="149"/>
        <end position="184"/>
    </location>
</feature>
<organism evidence="3 4">
    <name type="scientific">Serendipita vermifera MAFF 305830</name>
    <dbReference type="NCBI Taxonomy" id="933852"/>
    <lineage>
        <taxon>Eukaryota</taxon>
        <taxon>Fungi</taxon>
        <taxon>Dikarya</taxon>
        <taxon>Basidiomycota</taxon>
        <taxon>Agaricomycotina</taxon>
        <taxon>Agaricomycetes</taxon>
        <taxon>Sebacinales</taxon>
        <taxon>Serendipitaceae</taxon>
        <taxon>Serendipita</taxon>
    </lineage>
</organism>
<dbReference type="InterPro" id="IPR036420">
    <property type="entry name" value="BRCT_dom_sf"/>
</dbReference>
<protein>
    <recommendedName>
        <fullName evidence="2">BRCT domain-containing protein</fullName>
    </recommendedName>
</protein>
<sequence>MSGVESVLSDVQTVSAESTSRRTSGSGEDGSAPAETTELPSAVPADIPTGRITPVNPISQTPTNAARIEISKTPKAPWLTGMIAHTPRISPIKKSTTRPLPHLVRTPARTPGQPKFPIGHRDLFPSIASTSKPVSNISSKPFAAEIDQTTNTATESTATSSQIPKPIATPKKPTVSALTSKPLPHNRNVSAAFALPVSLSPTKTPAKPYLPSLSKPKPTAKPSILNRAASVSGLPQDASTSSQPSAPKSNLSSTLAALMNRTTVDPHAATQAQLSTLNQALEELDAPRPSSSIPQRPPMARPSTSLGFLDPKKRGVKAMVLGQQRALVRPGLTSGQAARPGTSLGFNSLKKPSSLASEGQPPVSNLNQIGNATNAGARRASTASLALSQSLPVAPKPGTKPPVPVYTTASGRRVVSAAARAARNPVLDTKEQSSDDVSMAEPSGSSGGPSSTPTASQSSNTASSAPLDILKECVIFVDVKTEDGEDAGSLFVDMLRGLGAKILSKPGSSLTHIVYKSGLPSTLTRYRALAEPKPVVVGIGWVVECVEKRANVDSTRYIINLEEEAGSVLEGLKPSTTKSATSKAAPVASKVSLDRY</sequence>